<dbReference type="Pfam" id="PF01637">
    <property type="entry name" value="ATPase_2"/>
    <property type="match status" value="1"/>
</dbReference>
<dbReference type="PANTHER" id="PTHR34704">
    <property type="entry name" value="ATPASE"/>
    <property type="match status" value="1"/>
</dbReference>
<accession>A0A1W1ZJF9</accession>
<evidence type="ECO:0000259" key="1">
    <source>
        <dbReference type="Pfam" id="PF01637"/>
    </source>
</evidence>
<dbReference type="GO" id="GO:0005524">
    <property type="term" value="F:ATP binding"/>
    <property type="evidence" value="ECO:0007669"/>
    <property type="project" value="InterPro"/>
</dbReference>
<gene>
    <name evidence="2" type="ORF">SAMN04488524_0778</name>
</gene>
<evidence type="ECO:0000313" key="2">
    <source>
        <dbReference type="EMBL" id="SMC48524.1"/>
    </source>
</evidence>
<feature type="domain" description="ATPase" evidence="1">
    <location>
        <begin position="18"/>
        <end position="227"/>
    </location>
</feature>
<evidence type="ECO:0000313" key="3">
    <source>
        <dbReference type="Proteomes" id="UP000192756"/>
    </source>
</evidence>
<name>A0A1W1ZJF9_9SPHI</name>
<dbReference type="PANTHER" id="PTHR34704:SF1">
    <property type="entry name" value="ATPASE"/>
    <property type="match status" value="1"/>
</dbReference>
<dbReference type="Gene3D" id="3.40.50.300">
    <property type="entry name" value="P-loop containing nucleotide triphosphate hydrolases"/>
    <property type="match status" value="1"/>
</dbReference>
<dbReference type="InterPro" id="IPR027417">
    <property type="entry name" value="P-loop_NTPase"/>
</dbReference>
<dbReference type="Proteomes" id="UP000192756">
    <property type="component" value="Unassembled WGS sequence"/>
</dbReference>
<dbReference type="SUPFAM" id="SSF52540">
    <property type="entry name" value="P-loop containing nucleoside triphosphate hydrolases"/>
    <property type="match status" value="1"/>
</dbReference>
<dbReference type="AlphaFoldDB" id="A0A1W1ZJF9"/>
<proteinExistence type="predicted"/>
<keyword evidence="3" id="KW-1185">Reference proteome</keyword>
<dbReference type="InterPro" id="IPR011579">
    <property type="entry name" value="ATPase_dom"/>
</dbReference>
<organism evidence="2 3">
    <name type="scientific">Pedobacter africanus</name>
    <dbReference type="NCBI Taxonomy" id="151894"/>
    <lineage>
        <taxon>Bacteria</taxon>
        <taxon>Pseudomonadati</taxon>
        <taxon>Bacteroidota</taxon>
        <taxon>Sphingobacteriia</taxon>
        <taxon>Sphingobacteriales</taxon>
        <taxon>Sphingobacteriaceae</taxon>
        <taxon>Pedobacter</taxon>
    </lineage>
</organism>
<dbReference type="EMBL" id="FWXT01000001">
    <property type="protein sequence ID" value="SMC48524.1"/>
    <property type="molecule type" value="Genomic_DNA"/>
</dbReference>
<protein>
    <recommendedName>
        <fullName evidence="1">ATPase domain-containing protein</fullName>
    </recommendedName>
</protein>
<sequence length="488" mass="55674">MNGSDYEIEAYMKTIIGRLEEQKILGQALLSREAELIAIYGRRRVGKTFLIREAFKSNIILEFSGVHNATLKEQLINFRNKLAEEMELRILQETPKNWVEAFEQLKKYSEPLLKKRKCVIFLDEFPWLNTVKSGFLSAFEYFWNSWGTKQDNLILAICGSAASWMIQKVVNNKGGLHNRITKKIRLLPFSLVETKHYLESRNVKLDLYQITQLYMAMGGIPHYLKEVTPGQSAAQNIDRMCFTKDGTLQSEFKNLYQSLFAEADKHISVVKALAAKPAGLTRKEIINACGLSSGGTATLLLEELLESGFISAYIPFEKNLRDSVYKLSDEYSRFYLKFIESGRASGSGTWIKLSTAPTWRSWSGTAFESICLKHTSEIKKALGISGIYTEESVWRFVGRKNQTGAQIDLLLDRNDFCISICEMKFSTGQFSIDKGYAEDLQNKVDVFRQETKTKKSIFIVLVTSFGTMQNPYKLSMVQNEVTLKDLFE</sequence>
<dbReference type="STRING" id="151894.SAMN04488524_0778"/>
<reference evidence="3" key="1">
    <citation type="submission" date="2017-04" db="EMBL/GenBank/DDBJ databases">
        <authorList>
            <person name="Varghese N."/>
            <person name="Submissions S."/>
        </authorList>
    </citation>
    <scope>NUCLEOTIDE SEQUENCE [LARGE SCALE GENOMIC DNA]</scope>
    <source>
        <strain evidence="3">DSM 12126</strain>
    </source>
</reference>